<dbReference type="AlphaFoldDB" id="A0A554LJV9"/>
<proteinExistence type="predicted"/>
<gene>
    <name evidence="1" type="ORF">CEN91_284</name>
</gene>
<organism evidence="1 2">
    <name type="scientific">Candidatus Berkelbacteria bacterium Licking1014_85</name>
    <dbReference type="NCBI Taxonomy" id="2017148"/>
    <lineage>
        <taxon>Bacteria</taxon>
        <taxon>Candidatus Berkelbacteria</taxon>
    </lineage>
</organism>
<name>A0A554LJV9_9BACT</name>
<evidence type="ECO:0000313" key="2">
    <source>
        <dbReference type="Proteomes" id="UP000315589"/>
    </source>
</evidence>
<evidence type="ECO:0000313" key="1">
    <source>
        <dbReference type="EMBL" id="TSC93166.1"/>
    </source>
</evidence>
<dbReference type="EMBL" id="VMGI01000033">
    <property type="protein sequence ID" value="TSC93166.1"/>
    <property type="molecule type" value="Genomic_DNA"/>
</dbReference>
<comment type="caution">
    <text evidence="1">The sequence shown here is derived from an EMBL/GenBank/DDBJ whole genome shotgun (WGS) entry which is preliminary data.</text>
</comment>
<protein>
    <submittedName>
        <fullName evidence="1">Uncharacterized protein</fullName>
    </submittedName>
</protein>
<reference evidence="1 2" key="1">
    <citation type="submission" date="2017-07" db="EMBL/GenBank/DDBJ databases">
        <title>Mechanisms for carbon and nitrogen cycling indicate functional differentiation within the Candidate Phyla Radiation.</title>
        <authorList>
            <person name="Danczak R.E."/>
            <person name="Johnston M.D."/>
            <person name="Kenah C."/>
            <person name="Slattery M."/>
            <person name="Wrighton K.C."/>
            <person name="Wilkins M.J."/>
        </authorList>
    </citation>
    <scope>NUCLEOTIDE SEQUENCE [LARGE SCALE GENOMIC DNA]</scope>
    <source>
        <strain evidence="1">Licking1014_85</strain>
    </source>
</reference>
<accession>A0A554LJV9</accession>
<dbReference type="Proteomes" id="UP000315589">
    <property type="component" value="Unassembled WGS sequence"/>
</dbReference>
<sequence>MSGKTTLSGFNGQIGVARFNWFKNKFKFIGVINVWFPSWTACLCADNSGIAVSSSYLNLVCVCLRNRNRVRVIVVVGVAGAGVIVSMTDGGEAGVPSALVGVCPL</sequence>